<comment type="caution">
    <text evidence="9">The sequence shown here is derived from an EMBL/GenBank/DDBJ whole genome shotgun (WGS) entry which is preliminary data.</text>
</comment>
<dbReference type="PANTHER" id="PTHR30462:SF2">
    <property type="entry name" value="INTERMEMBRANE TRANSPORT PROTEIN PQIB"/>
    <property type="match status" value="1"/>
</dbReference>
<dbReference type="OrthoDB" id="9806984at2"/>
<keyword evidence="6 7" id="KW-0472">Membrane</keyword>
<feature type="domain" description="Mce/MlaD" evidence="8">
    <location>
        <begin position="292"/>
        <end position="394"/>
    </location>
</feature>
<reference evidence="10" key="1">
    <citation type="submission" date="2016-05" db="EMBL/GenBank/DDBJ databases">
        <title>Draft genome of Corynebacterium afermentans subsp. afermentans LCDC 88199T.</title>
        <authorList>
            <person name="Bernier A.-M."/>
            <person name="Bernard K."/>
        </authorList>
    </citation>
    <scope>NUCLEOTIDE SEQUENCE [LARGE SCALE GENOMIC DNA]</scope>
    <source>
        <strain evidence="10">NML02-A-017</strain>
    </source>
</reference>
<feature type="transmembrane region" description="Helical" evidence="7">
    <location>
        <begin position="20"/>
        <end position="40"/>
    </location>
</feature>
<evidence type="ECO:0000256" key="7">
    <source>
        <dbReference type="SAM" id="Phobius"/>
    </source>
</evidence>
<dbReference type="InterPro" id="IPR051800">
    <property type="entry name" value="PqiA-PqiB_transport"/>
</dbReference>
<evidence type="ECO:0000259" key="8">
    <source>
        <dbReference type="Pfam" id="PF02470"/>
    </source>
</evidence>
<proteinExistence type="predicted"/>
<keyword evidence="3" id="KW-0997">Cell inner membrane</keyword>
<sequence>MTTHSSEHEPQAEIRRNRSFSFMVWLIPLIALITGAWLLFEYIRDTGPEVTLYVANAEGIEVNNTVIKVLDVDVGRVTAIHLRPNQEGVALTARLTGEAKEMVRKDSQFWIVKPRVDQSGITGLSTLVSGSYIALLPGKSPEEAREFTVADFPPVAAFAQGGLRLRLKGGGSKILSNGSPVMYRDINVGIVEDAEFDPVSKTVSYQIFIASPNDKLVGSNARFWLQSGLKVELGNGGLKVDSPSLPALISGAIAFDDPPSGEKGGQVGNNTLFKLYASRADVENQADERSLYYVVFFKQSVRGLAVDAPVEYKGIPIGTVTDVPYFDRNDSLRLFDNGWIPVRIRIDPSRLEMNADAQSKEAWADQIGRALNKGLSATLASNNLLTGSLFVELSEAPGQSVLKPVASYQGNTVIATRNGAGLGDLQQQVSDLLDKFNRLPLDKTVRELNGSLAELKGTLAQANRLLGQPQTQQLPGELNRTLAELRTTLQGVSPQSPVYGDVQKTLRSIDRTLQQAAPVLNTLKEQPNALIFNSSSTDPTPKGSR</sequence>
<keyword evidence="5 7" id="KW-1133">Transmembrane helix</keyword>
<gene>
    <name evidence="9" type="ORF">A7P95_00735</name>
</gene>
<dbReference type="AlphaFoldDB" id="A0A1A9S2E1"/>
<keyword evidence="10" id="KW-1185">Reference proteome</keyword>
<dbReference type="InterPro" id="IPR003399">
    <property type="entry name" value="Mce/MlaD"/>
</dbReference>
<evidence type="ECO:0000313" key="10">
    <source>
        <dbReference type="Proteomes" id="UP000077885"/>
    </source>
</evidence>
<dbReference type="PANTHER" id="PTHR30462">
    <property type="entry name" value="INTERMEMBRANE TRANSPORT PROTEIN PQIB-RELATED"/>
    <property type="match status" value="1"/>
</dbReference>
<feature type="domain" description="Mce/MlaD" evidence="8">
    <location>
        <begin position="47"/>
        <end position="138"/>
    </location>
</feature>
<evidence type="ECO:0000256" key="3">
    <source>
        <dbReference type="ARBA" id="ARBA00022519"/>
    </source>
</evidence>
<evidence type="ECO:0000256" key="1">
    <source>
        <dbReference type="ARBA" id="ARBA00004533"/>
    </source>
</evidence>
<dbReference type="Proteomes" id="UP000077885">
    <property type="component" value="Unassembled WGS sequence"/>
</dbReference>
<feature type="domain" description="Mce/MlaD" evidence="8">
    <location>
        <begin position="175"/>
        <end position="223"/>
    </location>
</feature>
<keyword evidence="4 7" id="KW-0812">Transmembrane</keyword>
<dbReference type="RefSeq" id="WP_067589682.1">
    <property type="nucleotide sequence ID" value="NZ_LXSL01000011.1"/>
</dbReference>
<name>A0A1A9S2E1_9NEIS</name>
<evidence type="ECO:0000313" key="9">
    <source>
        <dbReference type="EMBL" id="OAM31062.1"/>
    </source>
</evidence>
<comment type="subcellular location">
    <subcellularLocation>
        <location evidence="1">Cell inner membrane</location>
    </subcellularLocation>
</comment>
<protein>
    <submittedName>
        <fullName evidence="9">Paraquat-inducible protein B</fullName>
    </submittedName>
</protein>
<dbReference type="EMBL" id="LXSL01000011">
    <property type="protein sequence ID" value="OAM31062.1"/>
    <property type="molecule type" value="Genomic_DNA"/>
</dbReference>
<dbReference type="GO" id="GO:0005886">
    <property type="term" value="C:plasma membrane"/>
    <property type="evidence" value="ECO:0007669"/>
    <property type="project" value="UniProtKB-SubCell"/>
</dbReference>
<dbReference type="NCBIfam" id="NF008070">
    <property type="entry name" value="PRK10807.1"/>
    <property type="match status" value="1"/>
</dbReference>
<evidence type="ECO:0000256" key="4">
    <source>
        <dbReference type="ARBA" id="ARBA00022692"/>
    </source>
</evidence>
<keyword evidence="2" id="KW-1003">Cell membrane</keyword>
<evidence type="ECO:0000256" key="6">
    <source>
        <dbReference type="ARBA" id="ARBA00023136"/>
    </source>
</evidence>
<dbReference type="Pfam" id="PF02470">
    <property type="entry name" value="MlaD"/>
    <property type="match status" value="3"/>
</dbReference>
<dbReference type="STRING" id="1795827.A7P95_00735"/>
<evidence type="ECO:0000256" key="2">
    <source>
        <dbReference type="ARBA" id="ARBA00022475"/>
    </source>
</evidence>
<accession>A0A1A9S2E1</accession>
<organism evidence="9 10">
    <name type="scientific">Eikenella longinqua</name>
    <dbReference type="NCBI Taxonomy" id="1795827"/>
    <lineage>
        <taxon>Bacteria</taxon>
        <taxon>Pseudomonadati</taxon>
        <taxon>Pseudomonadota</taxon>
        <taxon>Betaproteobacteria</taxon>
        <taxon>Neisseriales</taxon>
        <taxon>Neisseriaceae</taxon>
        <taxon>Eikenella</taxon>
    </lineage>
</organism>
<evidence type="ECO:0000256" key="5">
    <source>
        <dbReference type="ARBA" id="ARBA00022989"/>
    </source>
</evidence>